<evidence type="ECO:0000256" key="4">
    <source>
        <dbReference type="ARBA" id="ARBA00022679"/>
    </source>
</evidence>
<dbReference type="FunFam" id="1.10.510.10:FF:000158">
    <property type="entry name" value="Dual specificity mitogen-activated protein kinase kinase 6"/>
    <property type="match status" value="1"/>
</dbReference>
<evidence type="ECO:0000313" key="13">
    <source>
        <dbReference type="Proteomes" id="UP000054721"/>
    </source>
</evidence>
<dbReference type="EC" id="2.7.12.2" evidence="9"/>
<protein>
    <recommendedName>
        <fullName evidence="9">mitogen-activated protein kinase kinase</fullName>
        <ecNumber evidence="9">2.7.12.2</ecNumber>
    </recommendedName>
</protein>
<dbReference type="SUPFAM" id="SSF56112">
    <property type="entry name" value="Protein kinase-like (PK-like)"/>
    <property type="match status" value="1"/>
</dbReference>
<dbReference type="PROSITE" id="PS00108">
    <property type="entry name" value="PROTEIN_KINASE_ST"/>
    <property type="match status" value="1"/>
</dbReference>
<dbReference type="PANTHER" id="PTHR48013:SF28">
    <property type="entry name" value="DUAL SPECIFICITY MITOGEN-ACTIVATED PROTEIN KINASE KINASE SEK-1"/>
    <property type="match status" value="1"/>
</dbReference>
<evidence type="ECO:0000256" key="10">
    <source>
        <dbReference type="PROSITE-ProRule" id="PRU10141"/>
    </source>
</evidence>
<keyword evidence="5 10" id="KW-0547">Nucleotide-binding</keyword>
<evidence type="ECO:0000313" key="12">
    <source>
        <dbReference type="EMBL" id="KRZ63389.1"/>
    </source>
</evidence>
<dbReference type="InterPro" id="IPR000719">
    <property type="entry name" value="Prot_kinase_dom"/>
</dbReference>
<keyword evidence="6 12" id="KW-0418">Kinase</keyword>
<dbReference type="InterPro" id="IPR036380">
    <property type="entry name" value="Isochorismatase-like_sf"/>
</dbReference>
<dbReference type="GO" id="GO:0004674">
    <property type="term" value="F:protein serine/threonine kinase activity"/>
    <property type="evidence" value="ECO:0007669"/>
    <property type="project" value="UniProtKB-KW"/>
</dbReference>
<dbReference type="FunFam" id="3.40.50.850:FF:000001">
    <property type="entry name" value="Isochorismatase domain-containing protein 1"/>
    <property type="match status" value="1"/>
</dbReference>
<dbReference type="InterPro" id="IPR008271">
    <property type="entry name" value="Ser/Thr_kinase_AS"/>
</dbReference>
<proteinExistence type="inferred from homology"/>
<name>A0A0V1LV47_9BILA</name>
<keyword evidence="3" id="KW-0597">Phosphoprotein</keyword>
<comment type="similarity">
    <text evidence="1">Belongs to the isochorismatase family.</text>
</comment>
<evidence type="ECO:0000256" key="8">
    <source>
        <dbReference type="ARBA" id="ARBA00038035"/>
    </source>
</evidence>
<dbReference type="FunFam" id="3.30.200.20:FF:000040">
    <property type="entry name" value="Dual specificity mitogen-activated protein kinase kinase"/>
    <property type="match status" value="1"/>
</dbReference>
<dbReference type="PROSITE" id="PS50011">
    <property type="entry name" value="PROTEIN_KINASE_DOM"/>
    <property type="match status" value="1"/>
</dbReference>
<dbReference type="SMART" id="SM00220">
    <property type="entry name" value="S_TKc"/>
    <property type="match status" value="1"/>
</dbReference>
<gene>
    <name evidence="12" type="primary">isoc2</name>
    <name evidence="12" type="ORF">T02_10073</name>
</gene>
<dbReference type="GO" id="GO:0005524">
    <property type="term" value="F:ATP binding"/>
    <property type="evidence" value="ECO:0007669"/>
    <property type="project" value="UniProtKB-UniRule"/>
</dbReference>
<keyword evidence="13" id="KW-1185">Reference proteome</keyword>
<dbReference type="Pfam" id="PF00857">
    <property type="entry name" value="Isochorismatase"/>
    <property type="match status" value="1"/>
</dbReference>
<dbReference type="OrthoDB" id="10252354at2759"/>
<comment type="similarity">
    <text evidence="8">Belongs to the protein kinase superfamily. STE Ser/Thr protein kinase family. MAP kinase kinase subfamily.</text>
</comment>
<dbReference type="PANTHER" id="PTHR48013">
    <property type="entry name" value="DUAL SPECIFICITY MITOGEN-ACTIVATED PROTEIN KINASE KINASE 5-RELATED"/>
    <property type="match status" value="1"/>
</dbReference>
<reference evidence="12 13" key="1">
    <citation type="submission" date="2015-05" db="EMBL/GenBank/DDBJ databases">
        <title>Evolution of Trichinella species and genotypes.</title>
        <authorList>
            <person name="Korhonen P.K."/>
            <person name="Edoardo P."/>
            <person name="Giuseppe L.R."/>
            <person name="Gasser R.B."/>
        </authorList>
    </citation>
    <scope>NUCLEOTIDE SEQUENCE [LARGE SCALE GENOMIC DNA]</scope>
    <source>
        <strain evidence="12">ISS10</strain>
    </source>
</reference>
<organism evidence="12 13">
    <name type="scientific">Trichinella nativa</name>
    <dbReference type="NCBI Taxonomy" id="6335"/>
    <lineage>
        <taxon>Eukaryota</taxon>
        <taxon>Metazoa</taxon>
        <taxon>Ecdysozoa</taxon>
        <taxon>Nematoda</taxon>
        <taxon>Enoplea</taxon>
        <taxon>Dorylaimia</taxon>
        <taxon>Trichinellida</taxon>
        <taxon>Trichinellidae</taxon>
        <taxon>Trichinella</taxon>
    </lineage>
</organism>
<feature type="domain" description="Protein kinase" evidence="11">
    <location>
        <begin position="250"/>
        <end position="512"/>
    </location>
</feature>
<dbReference type="Gene3D" id="1.10.510.10">
    <property type="entry name" value="Transferase(Phosphotransferase) domain 1"/>
    <property type="match status" value="1"/>
</dbReference>
<dbReference type="EMBL" id="JYDW01000001">
    <property type="protein sequence ID" value="KRZ63389.1"/>
    <property type="molecule type" value="Genomic_DNA"/>
</dbReference>
<dbReference type="AlphaFoldDB" id="A0A0V1LV47"/>
<evidence type="ECO:0000256" key="5">
    <source>
        <dbReference type="ARBA" id="ARBA00022741"/>
    </source>
</evidence>
<evidence type="ECO:0000256" key="6">
    <source>
        <dbReference type="ARBA" id="ARBA00022777"/>
    </source>
</evidence>
<dbReference type="SUPFAM" id="SSF52499">
    <property type="entry name" value="Isochorismatase-like hydrolases"/>
    <property type="match status" value="1"/>
</dbReference>
<evidence type="ECO:0000259" key="11">
    <source>
        <dbReference type="PROSITE" id="PS50011"/>
    </source>
</evidence>
<dbReference type="CDD" id="cd01012">
    <property type="entry name" value="YcaC_related"/>
    <property type="match status" value="1"/>
</dbReference>
<sequence>MSRQMLQKLSASNSLLLICDMQERFRNTIDFFPEIVQVAQRLLEGSKLLGVPVVATEQYPKGLGKTVAELDLAKYNVPVFEKTCFSMLQCDKVASHIQSQFSDRKTVILCGIEAHVCIYQTAIDLLEKNFNVHLVVDATSSRNRVDRFFAFRQLERLGALLTTNECVLLGLVQDAGKPQFRATAMMLMKLAFERFDDIACRAIKSKRKVNVAKITVSNTPFLVPKPPANLEDHFSVKINDTLYEIRAEDLIRIKELGRGSYGIVETMLHSASNTVFAVKRIHLTVNDEEQKRMLIELNTSMKSGSCPHMVQFYGAMFREGDVWLCMEAMDLSLDKFYRMCVDQKRIIPDFVLCKIARSIVEALHYMKQELNLMHRDVKPSNVLLNRKGEIKICDFGISGHLTDSLAKTINAGCKPYMAPERINPHDEAQHAYDIRSDVWSLGITMIEVATGNHPYSKWKTPFEQLKQVVMDSPPKLPNRNFSEEFESFVELCLKKNFKERPKYKDLLEHPFLKRFENCENDVAAFINEVLNDANCGAVSEIASTLHKLSFSES</sequence>
<dbReference type="Pfam" id="PF00069">
    <property type="entry name" value="Pkinase"/>
    <property type="match status" value="1"/>
</dbReference>
<dbReference type="GO" id="GO:0051403">
    <property type="term" value="P:stress-activated MAPK cascade"/>
    <property type="evidence" value="ECO:0007669"/>
    <property type="project" value="TreeGrafter"/>
</dbReference>
<dbReference type="PROSITE" id="PS00107">
    <property type="entry name" value="PROTEIN_KINASE_ATP"/>
    <property type="match status" value="1"/>
</dbReference>
<evidence type="ECO:0000256" key="3">
    <source>
        <dbReference type="ARBA" id="ARBA00022553"/>
    </source>
</evidence>
<dbReference type="InterPro" id="IPR017441">
    <property type="entry name" value="Protein_kinase_ATP_BS"/>
</dbReference>
<evidence type="ECO:0000256" key="9">
    <source>
        <dbReference type="ARBA" id="ARBA00038999"/>
    </source>
</evidence>
<evidence type="ECO:0000256" key="1">
    <source>
        <dbReference type="ARBA" id="ARBA00006336"/>
    </source>
</evidence>
<dbReference type="Gene3D" id="3.40.50.850">
    <property type="entry name" value="Isochorismatase-like"/>
    <property type="match status" value="1"/>
</dbReference>
<dbReference type="Gene3D" id="3.30.200.20">
    <property type="entry name" value="Phosphorylase Kinase, domain 1"/>
    <property type="match status" value="1"/>
</dbReference>
<dbReference type="GO" id="GO:0004708">
    <property type="term" value="F:MAP kinase kinase activity"/>
    <property type="evidence" value="ECO:0007669"/>
    <property type="project" value="UniProtKB-EC"/>
</dbReference>
<dbReference type="STRING" id="6335.A0A0V1LV47"/>
<feature type="binding site" evidence="10">
    <location>
        <position position="279"/>
    </location>
    <ligand>
        <name>ATP</name>
        <dbReference type="ChEBI" id="CHEBI:30616"/>
    </ligand>
</feature>
<keyword evidence="4" id="KW-0808">Transferase</keyword>
<dbReference type="Proteomes" id="UP000054721">
    <property type="component" value="Unassembled WGS sequence"/>
</dbReference>
<keyword evidence="2" id="KW-0723">Serine/threonine-protein kinase</keyword>
<keyword evidence="7 10" id="KW-0067">ATP-binding</keyword>
<dbReference type="InterPro" id="IPR011009">
    <property type="entry name" value="Kinase-like_dom_sf"/>
</dbReference>
<evidence type="ECO:0000256" key="7">
    <source>
        <dbReference type="ARBA" id="ARBA00022840"/>
    </source>
</evidence>
<accession>A0A0V1LV47</accession>
<comment type="caution">
    <text evidence="12">The sequence shown here is derived from an EMBL/GenBank/DDBJ whole genome shotgun (WGS) entry which is preliminary data.</text>
</comment>
<evidence type="ECO:0000256" key="2">
    <source>
        <dbReference type="ARBA" id="ARBA00022527"/>
    </source>
</evidence>
<dbReference type="InterPro" id="IPR000868">
    <property type="entry name" value="Isochorismatase-like_dom"/>
</dbReference>